<dbReference type="Gramene" id="KOM30918">
    <property type="protein sequence ID" value="KOM30918"/>
    <property type="gene ID" value="LR48_Vigan01g047300"/>
</dbReference>
<organism evidence="6 7">
    <name type="scientific">Phaseolus angularis</name>
    <name type="common">Azuki bean</name>
    <name type="synonym">Vigna angularis</name>
    <dbReference type="NCBI Taxonomy" id="3914"/>
    <lineage>
        <taxon>Eukaryota</taxon>
        <taxon>Viridiplantae</taxon>
        <taxon>Streptophyta</taxon>
        <taxon>Embryophyta</taxon>
        <taxon>Tracheophyta</taxon>
        <taxon>Spermatophyta</taxon>
        <taxon>Magnoliopsida</taxon>
        <taxon>eudicotyledons</taxon>
        <taxon>Gunneridae</taxon>
        <taxon>Pentapetalae</taxon>
        <taxon>rosids</taxon>
        <taxon>fabids</taxon>
        <taxon>Fabales</taxon>
        <taxon>Fabaceae</taxon>
        <taxon>Papilionoideae</taxon>
        <taxon>50 kb inversion clade</taxon>
        <taxon>NPAAA clade</taxon>
        <taxon>indigoferoid/millettioid clade</taxon>
        <taxon>Phaseoleae</taxon>
        <taxon>Vigna</taxon>
    </lineage>
</organism>
<feature type="repeat" description="Solcar" evidence="4">
    <location>
        <begin position="1"/>
        <end position="71"/>
    </location>
</feature>
<evidence type="ECO:0000256" key="1">
    <source>
        <dbReference type="ARBA" id="ARBA00004141"/>
    </source>
</evidence>
<evidence type="ECO:0000256" key="4">
    <source>
        <dbReference type="PROSITE-ProRule" id="PRU00282"/>
    </source>
</evidence>
<dbReference type="PROSITE" id="PS50920">
    <property type="entry name" value="SOLCAR"/>
    <property type="match status" value="1"/>
</dbReference>
<dbReference type="InterPro" id="IPR023395">
    <property type="entry name" value="MCP_dom_sf"/>
</dbReference>
<dbReference type="Proteomes" id="UP000053144">
    <property type="component" value="Chromosome 1"/>
</dbReference>
<name>A0A0L9TJX5_PHAAN</name>
<dbReference type="GO" id="GO:0016020">
    <property type="term" value="C:membrane"/>
    <property type="evidence" value="ECO:0007669"/>
    <property type="project" value="UniProtKB-SubCell"/>
</dbReference>
<evidence type="ECO:0000256" key="3">
    <source>
        <dbReference type="ARBA" id="ARBA00023136"/>
    </source>
</evidence>
<dbReference type="PANTHER" id="PTHR46080">
    <property type="entry name" value="MITOCHONDRIAL SUBSTRATE CARRIER FAMILY PROTEIN J"/>
    <property type="match status" value="1"/>
</dbReference>
<comment type="subcellular location">
    <subcellularLocation>
        <location evidence="1">Membrane</location>
        <topology evidence="1">Multi-pass membrane protein</topology>
    </subcellularLocation>
</comment>
<gene>
    <name evidence="6" type="ORF">LR48_Vigan01g047300</name>
</gene>
<evidence type="ECO:0000256" key="5">
    <source>
        <dbReference type="RuleBase" id="RU000488"/>
    </source>
</evidence>
<dbReference type="Gene3D" id="1.50.40.10">
    <property type="entry name" value="Mitochondrial carrier domain"/>
    <property type="match status" value="1"/>
</dbReference>
<keyword evidence="3 4" id="KW-0472">Membrane</keyword>
<evidence type="ECO:0000313" key="6">
    <source>
        <dbReference type="EMBL" id="KOM30918.1"/>
    </source>
</evidence>
<dbReference type="PANTHER" id="PTHR46080:SF4">
    <property type="entry name" value="MITOCHONDRIAL CARRIER PROTEIN, EXPRESSED"/>
    <property type="match status" value="1"/>
</dbReference>
<dbReference type="InterPro" id="IPR018108">
    <property type="entry name" value="MCP_transmembrane"/>
</dbReference>
<dbReference type="SUPFAM" id="SSF103506">
    <property type="entry name" value="Mitochondrial carrier"/>
    <property type="match status" value="1"/>
</dbReference>
<comment type="similarity">
    <text evidence="5">Belongs to the mitochondrial carrier (TC 2.A.29) family.</text>
</comment>
<reference evidence="7" key="1">
    <citation type="journal article" date="2015" name="Proc. Natl. Acad. Sci. U.S.A.">
        <title>Genome sequencing of adzuki bean (Vigna angularis) provides insight into high starch and low fat accumulation and domestication.</title>
        <authorList>
            <person name="Yang K."/>
            <person name="Tian Z."/>
            <person name="Chen C."/>
            <person name="Luo L."/>
            <person name="Zhao B."/>
            <person name="Wang Z."/>
            <person name="Yu L."/>
            <person name="Li Y."/>
            <person name="Sun Y."/>
            <person name="Li W."/>
            <person name="Chen Y."/>
            <person name="Li Y."/>
            <person name="Zhang Y."/>
            <person name="Ai D."/>
            <person name="Zhao J."/>
            <person name="Shang C."/>
            <person name="Ma Y."/>
            <person name="Wu B."/>
            <person name="Wang M."/>
            <person name="Gao L."/>
            <person name="Sun D."/>
            <person name="Zhang P."/>
            <person name="Guo F."/>
            <person name="Wang W."/>
            <person name="Li Y."/>
            <person name="Wang J."/>
            <person name="Varshney R.K."/>
            <person name="Wang J."/>
            <person name="Ling H.Q."/>
            <person name="Wan P."/>
        </authorList>
    </citation>
    <scope>NUCLEOTIDE SEQUENCE</scope>
    <source>
        <strain evidence="7">cv. Jingnong 6</strain>
    </source>
</reference>
<protein>
    <recommendedName>
        <fullName evidence="8">Solute carrier family 25 member 44</fullName>
    </recommendedName>
</protein>
<evidence type="ECO:0000313" key="7">
    <source>
        <dbReference type="Proteomes" id="UP000053144"/>
    </source>
</evidence>
<keyword evidence="2 4" id="KW-0812">Transmembrane</keyword>
<dbReference type="EMBL" id="CM003371">
    <property type="protein sequence ID" value="KOM30918.1"/>
    <property type="molecule type" value="Genomic_DNA"/>
</dbReference>
<sequence>MAAQLVWTPVDVVSQRLMVQGVCYRNGFDAFRKILDVDDPRGFYRGFGVSIVTYTPSNAVWWASYSMVQKLIWGTWVQRVKCSGDKVRMLVCVFGEVIYVNSIMGEEKEEEKEENGLLKMKESEKKGAILVKRG</sequence>
<keyword evidence="5" id="KW-0813">Transport</keyword>
<evidence type="ECO:0000256" key="2">
    <source>
        <dbReference type="ARBA" id="ARBA00022692"/>
    </source>
</evidence>
<dbReference type="AlphaFoldDB" id="A0A0L9TJX5"/>
<proteinExistence type="inferred from homology"/>
<dbReference type="Pfam" id="PF00153">
    <property type="entry name" value="Mito_carr"/>
    <property type="match status" value="1"/>
</dbReference>
<evidence type="ECO:0008006" key="8">
    <source>
        <dbReference type="Google" id="ProtNLM"/>
    </source>
</evidence>
<accession>A0A0L9TJX5</accession>